<name>A0ABN5V2Z5_9BIFI</name>
<sequence>MLSAADGSSNLNTVTQVRYWWSGNPAISSLLYNDLGLPASPFITVVE</sequence>
<proteinExistence type="predicted"/>
<keyword evidence="2" id="KW-1185">Reference proteome</keyword>
<organism evidence="1 2">
    <name type="scientific">Bifidobacterium catenulatum DSM 16992 = JCM 1194 = LMG 11043</name>
    <dbReference type="NCBI Taxonomy" id="566552"/>
    <lineage>
        <taxon>Bacteria</taxon>
        <taxon>Bacillati</taxon>
        <taxon>Actinomycetota</taxon>
        <taxon>Actinomycetes</taxon>
        <taxon>Bifidobacteriales</taxon>
        <taxon>Bifidobacteriaceae</taxon>
        <taxon>Bifidobacterium</taxon>
    </lineage>
</organism>
<dbReference type="Proteomes" id="UP000035061">
    <property type="component" value="Chromosome"/>
</dbReference>
<accession>A0ABN5V2Z5</accession>
<reference evidence="1 2" key="1">
    <citation type="submission" date="2012-02" db="EMBL/GenBank/DDBJ databases">
        <title>Complete genome sequence of Bifidobacterium catenulatum JCM 1194.</title>
        <authorList>
            <person name="Toh H."/>
            <person name="Oshima K."/>
            <person name="Morita H."/>
            <person name="Hattori M."/>
        </authorList>
    </citation>
    <scope>NUCLEOTIDE SEQUENCE [LARGE SCALE GENOMIC DNA]</scope>
    <source>
        <strain evidence="1 2">JCM 1194</strain>
    </source>
</reference>
<evidence type="ECO:0000313" key="1">
    <source>
        <dbReference type="EMBL" id="BAR02519.1"/>
    </source>
</evidence>
<evidence type="ECO:0000313" key="2">
    <source>
        <dbReference type="Proteomes" id="UP000035061"/>
    </source>
</evidence>
<gene>
    <name evidence="1" type="ORF">BBCT_1551</name>
</gene>
<dbReference type="EMBL" id="AP012325">
    <property type="protein sequence ID" value="BAR02519.1"/>
    <property type="molecule type" value="Genomic_DNA"/>
</dbReference>
<protein>
    <submittedName>
        <fullName evidence="1">Uncharacterized protein</fullName>
    </submittedName>
</protein>